<protein>
    <recommendedName>
        <fullName evidence="3">ATP-binding protein</fullName>
    </recommendedName>
</protein>
<proteinExistence type="predicted"/>
<dbReference type="InterPro" id="IPR011989">
    <property type="entry name" value="ARM-like"/>
</dbReference>
<dbReference type="SUPFAM" id="SSF52540">
    <property type="entry name" value="P-loop containing nucleoside triphosphate hydrolases"/>
    <property type="match status" value="1"/>
</dbReference>
<dbReference type="Gene3D" id="3.40.50.300">
    <property type="entry name" value="P-loop containing nucleotide triphosphate hydrolases"/>
    <property type="match status" value="1"/>
</dbReference>
<gene>
    <name evidence="1" type="ORF">GCM10017774_37740</name>
</gene>
<name>A0ABQ3MG42_9PSEU</name>
<dbReference type="Gene3D" id="1.25.10.10">
    <property type="entry name" value="Leucine-rich Repeat Variant"/>
    <property type="match status" value="1"/>
</dbReference>
<dbReference type="Proteomes" id="UP000605568">
    <property type="component" value="Unassembled WGS sequence"/>
</dbReference>
<sequence>MSPRSGGESDKLGNYYEGLWIIWQMLEVIAGRAESITIEALGDLGDGAEFVLRSSNKVCLHQLKRQIGDANEWTLGTLRAKRVLKYAAQHTGQGRHFCFVSLVPARTLDELAGRAVRSTDVVSFVADLTSNKNLTDAFASLASDSDFGSEDAAWQALQRIEVSWTDERLIKSHCVTLAEVYLQGLPPHPMTLVLGEIAATSIGEMLDIATLDEKLAEHGIRRSKENRQSAARSEIDAMLATWTAGVEAELFEPGIPRAAAATIAAAVEARDCRIVFAAGVAGSGKSAVLQQAISHLRQNDHVVAAARLDRLEPFASTGQLGERFALSSSPVATLATAAAGRKCVLVIDQLDAISKASGRAPGAMDVVAALVREAHAFPEMRLIFACRVFDLDNDDRIRQLASERQTSRVEIAELAEADMQQVLEAANIDLESLGHQQKQLLRTPLNLKLFMEIGPSIEGLSFRTTKDLFDAYWDRKLADCRARASGPVRFVEVIDVLTDSMSDRQRLSAPAHTLDSGNLLPDALLLVSEHVLVRSRQQLAFFHESFFDYAFARRWMERGVDLVTFLSSGHQELFRRTQVRQILLHLRYDEPERFVAEADAVLSSPEVRFHIKDVVLSLFRTIDRPTIDEALLIEHLIDQNPPFLKQLYAVLHAPGWFRAADTAGALQTWLASNDPKIRVHAYSCLAGGAGEDPDRVAEILHPYLDEKDVRAEVVWVLSSANLSRSRRLFDAVVKLMQTGLYEVNDFDLWHVARSLPEHQPGWAVELLEAWLMSHTDSLQGDGAVAVLNTRPYLLLTFCASTAVAAPLKFCTDIIPHLLRIMSLTSYPQSRRPYSDLHFAGWHPGSEPHELDDALIEASIRAVKAAAAQDVHALTPVLEALAQDVHSAAQLLLYHGLGASPQHFAEWTGEILLQGEHRLKCGYGSNSMWGTRQLLSAVSPHMSPDTFDAVEARVRDLRLPWEDPRSPEAGRYAFTLLSGLDEHRLSEIGRKRLGELRRRFTTEQPESPHRVNVAAIVSPISESAAARMGDDHWLRAMKKYNVDHADYDTHIGGVHELASVLQAQTARDPLRYAKLAVKLTADLHPAYADHLLIGLGNTAEQVDTAVVCDAIRHIRQLGQPDAERWLAWPLRRHVDSDIADDIIELVLDLAIDSNEPDEDRWPISADGQNSRGAAEKIHNNGINVARGQAAEVLGDLLIHDADGRRTAIIAPQLQALAADPSIAVRSCVAHLVGASLRHARPQAIAAFNTLIDADDRLLAVYNVERLVLYIMHGGEAALTRSIVERTTSSAYDEVRQTGGRLAARLALHLGDDALLRKHLASPTPSVRTGVAEVAAAFLPRNHNLSLVSSALSTLFKDENPEVRRAAAHAVVDLRGEALRQYRDLLGRLIDSPSFAAAEAQLLITLEDAPDRVDTLIMHCAKRFLDLHDHELGNFATAAAGDSRQVTNLLVRAYAQTHGTQARREILDYLDRLLLLNAFGTQEAVDSLERSW</sequence>
<comment type="caution">
    <text evidence="1">The sequence shown here is derived from an EMBL/GenBank/DDBJ whole genome shotgun (WGS) entry which is preliminary data.</text>
</comment>
<evidence type="ECO:0000313" key="1">
    <source>
        <dbReference type="EMBL" id="GHH42082.1"/>
    </source>
</evidence>
<dbReference type="InterPro" id="IPR016024">
    <property type="entry name" value="ARM-type_fold"/>
</dbReference>
<evidence type="ECO:0000313" key="2">
    <source>
        <dbReference type="Proteomes" id="UP000605568"/>
    </source>
</evidence>
<evidence type="ECO:0008006" key="3">
    <source>
        <dbReference type="Google" id="ProtNLM"/>
    </source>
</evidence>
<organism evidence="1 2">
    <name type="scientific">Lentzea cavernae</name>
    <dbReference type="NCBI Taxonomy" id="2020703"/>
    <lineage>
        <taxon>Bacteria</taxon>
        <taxon>Bacillati</taxon>
        <taxon>Actinomycetota</taxon>
        <taxon>Actinomycetes</taxon>
        <taxon>Pseudonocardiales</taxon>
        <taxon>Pseudonocardiaceae</taxon>
        <taxon>Lentzea</taxon>
    </lineage>
</organism>
<dbReference type="SUPFAM" id="SSF48371">
    <property type="entry name" value="ARM repeat"/>
    <property type="match status" value="1"/>
</dbReference>
<dbReference type="EMBL" id="BNAR01000005">
    <property type="protein sequence ID" value="GHH42082.1"/>
    <property type="molecule type" value="Genomic_DNA"/>
</dbReference>
<dbReference type="RefSeq" id="WP_191299251.1">
    <property type="nucleotide sequence ID" value="NZ_BNAR01000005.1"/>
</dbReference>
<accession>A0ABQ3MG42</accession>
<keyword evidence="2" id="KW-1185">Reference proteome</keyword>
<reference evidence="2" key="1">
    <citation type="journal article" date="2019" name="Int. J. Syst. Evol. Microbiol.">
        <title>The Global Catalogue of Microorganisms (GCM) 10K type strain sequencing project: providing services to taxonomists for standard genome sequencing and annotation.</title>
        <authorList>
            <consortium name="The Broad Institute Genomics Platform"/>
            <consortium name="The Broad Institute Genome Sequencing Center for Infectious Disease"/>
            <person name="Wu L."/>
            <person name="Ma J."/>
        </authorList>
    </citation>
    <scope>NUCLEOTIDE SEQUENCE [LARGE SCALE GENOMIC DNA]</scope>
    <source>
        <strain evidence="2">CGMCC 4.7367</strain>
    </source>
</reference>
<dbReference type="InterPro" id="IPR027417">
    <property type="entry name" value="P-loop_NTPase"/>
</dbReference>